<dbReference type="Gene3D" id="2.60.40.10">
    <property type="entry name" value="Immunoglobulins"/>
    <property type="match status" value="1"/>
</dbReference>
<keyword evidence="5" id="KW-1133">Transmembrane helix</keyword>
<accession>A0A2D0Q4H7</accession>
<feature type="transmembrane region" description="Helical" evidence="5">
    <location>
        <begin position="195"/>
        <end position="215"/>
    </location>
</feature>
<evidence type="ECO:0000256" key="4">
    <source>
        <dbReference type="SAM" id="MobiDB-lite"/>
    </source>
</evidence>
<dbReference type="CDD" id="cd05716">
    <property type="entry name" value="IgV_pIgR_like"/>
    <property type="match status" value="1"/>
</dbReference>
<dbReference type="AlphaFoldDB" id="A0A2D0Q4H7"/>
<dbReference type="GO" id="GO:0005886">
    <property type="term" value="C:plasma membrane"/>
    <property type="evidence" value="ECO:0007669"/>
    <property type="project" value="TreeGrafter"/>
</dbReference>
<dbReference type="InterPro" id="IPR036179">
    <property type="entry name" value="Ig-like_dom_sf"/>
</dbReference>
<dbReference type="PANTHER" id="PTHR11860">
    <property type="entry name" value="POLYMERIC-IMMUNOGLOBULIN RECEPTOR"/>
    <property type="match status" value="1"/>
</dbReference>
<evidence type="ECO:0000256" key="3">
    <source>
        <dbReference type="ARBA" id="ARBA00023136"/>
    </source>
</evidence>
<evidence type="ECO:0000259" key="7">
    <source>
        <dbReference type="Pfam" id="PF07686"/>
    </source>
</evidence>
<dbReference type="RefSeq" id="XP_017313197.1">
    <property type="nucleotide sequence ID" value="XM_017457708.3"/>
</dbReference>
<evidence type="ECO:0000256" key="1">
    <source>
        <dbReference type="ARBA" id="ARBA00004370"/>
    </source>
</evidence>
<reference evidence="9" key="2">
    <citation type="submission" date="2025-08" db="UniProtKB">
        <authorList>
            <consortium name="RefSeq"/>
        </authorList>
    </citation>
    <scope>IDENTIFICATION</scope>
    <source>
        <tissue evidence="9">Blood</tissue>
    </source>
</reference>
<keyword evidence="2 5" id="KW-0812">Transmembrane</keyword>
<evidence type="ECO:0000256" key="2">
    <source>
        <dbReference type="ARBA" id="ARBA00022692"/>
    </source>
</evidence>
<dbReference type="InterPro" id="IPR013783">
    <property type="entry name" value="Ig-like_fold"/>
</dbReference>
<feature type="region of interest" description="Disordered" evidence="4">
    <location>
        <begin position="129"/>
        <end position="182"/>
    </location>
</feature>
<dbReference type="SUPFAM" id="SSF48726">
    <property type="entry name" value="Immunoglobulin"/>
    <property type="match status" value="1"/>
</dbReference>
<dbReference type="PANTHER" id="PTHR11860:SF118">
    <property type="entry name" value="CMRF35-LIKE MOLECULE 3-RELATED"/>
    <property type="match status" value="1"/>
</dbReference>
<evidence type="ECO:0000313" key="9">
    <source>
        <dbReference type="RefSeq" id="XP_017313197.1"/>
    </source>
</evidence>
<evidence type="ECO:0000256" key="6">
    <source>
        <dbReference type="SAM" id="SignalP"/>
    </source>
</evidence>
<feature type="compositionally biased region" description="Polar residues" evidence="4">
    <location>
        <begin position="222"/>
        <end position="232"/>
    </location>
</feature>
<keyword evidence="8" id="KW-1185">Reference proteome</keyword>
<evidence type="ECO:0000256" key="5">
    <source>
        <dbReference type="SAM" id="Phobius"/>
    </source>
</evidence>
<dbReference type="KEGG" id="ipu:108258792"/>
<comment type="subcellular location">
    <subcellularLocation>
        <location evidence="1">Membrane</location>
    </subcellularLocation>
</comment>
<organism evidence="8 9">
    <name type="scientific">Ictalurus punctatus</name>
    <name type="common">Channel catfish</name>
    <name type="synonym">Silurus punctatus</name>
    <dbReference type="NCBI Taxonomy" id="7998"/>
    <lineage>
        <taxon>Eukaryota</taxon>
        <taxon>Metazoa</taxon>
        <taxon>Chordata</taxon>
        <taxon>Craniata</taxon>
        <taxon>Vertebrata</taxon>
        <taxon>Euteleostomi</taxon>
        <taxon>Actinopterygii</taxon>
        <taxon>Neopterygii</taxon>
        <taxon>Teleostei</taxon>
        <taxon>Ostariophysi</taxon>
        <taxon>Siluriformes</taxon>
        <taxon>Ictaluridae</taxon>
        <taxon>Ictalurus</taxon>
    </lineage>
</organism>
<dbReference type="Pfam" id="PF07686">
    <property type="entry name" value="V-set"/>
    <property type="match status" value="1"/>
</dbReference>
<dbReference type="InterPro" id="IPR050671">
    <property type="entry name" value="CD300_family_receptors"/>
</dbReference>
<feature type="signal peptide" evidence="6">
    <location>
        <begin position="1"/>
        <end position="18"/>
    </location>
</feature>
<feature type="region of interest" description="Disordered" evidence="4">
    <location>
        <begin position="222"/>
        <end position="244"/>
    </location>
</feature>
<keyword evidence="6" id="KW-0732">Signal</keyword>
<feature type="chain" id="PRO_5012361531" evidence="6">
    <location>
        <begin position="19"/>
        <end position="279"/>
    </location>
</feature>
<feature type="compositionally biased region" description="Low complexity" evidence="4">
    <location>
        <begin position="129"/>
        <end position="163"/>
    </location>
</feature>
<evidence type="ECO:0000313" key="8">
    <source>
        <dbReference type="Proteomes" id="UP000221080"/>
    </source>
</evidence>
<name>A0A2D0Q4H7_ICTPU</name>
<dbReference type="GO" id="GO:0004888">
    <property type="term" value="F:transmembrane signaling receptor activity"/>
    <property type="evidence" value="ECO:0007669"/>
    <property type="project" value="TreeGrafter"/>
</dbReference>
<protein>
    <submittedName>
        <fullName evidence="9">CMRF35-like molecule 5 isoform X1</fullName>
    </submittedName>
</protein>
<keyword evidence="3 5" id="KW-0472">Membrane</keyword>
<gene>
    <name evidence="9" type="primary">LOC108258792</name>
</gene>
<dbReference type="InterPro" id="IPR013106">
    <property type="entry name" value="Ig_V-set"/>
</dbReference>
<dbReference type="OrthoDB" id="8920197at2759"/>
<dbReference type="GeneID" id="108258792"/>
<proteinExistence type="predicted"/>
<dbReference type="Proteomes" id="UP000221080">
    <property type="component" value="Chromosome 26"/>
</dbReference>
<feature type="compositionally biased region" description="Polar residues" evidence="4">
    <location>
        <begin position="169"/>
        <end position="178"/>
    </location>
</feature>
<reference evidence="8" key="1">
    <citation type="journal article" date="2016" name="Nat. Commun.">
        <title>The channel catfish genome sequence provides insights into the evolution of scale formation in teleosts.</title>
        <authorList>
            <person name="Liu Z."/>
            <person name="Liu S."/>
            <person name="Yao J."/>
            <person name="Bao L."/>
            <person name="Zhang J."/>
            <person name="Li Y."/>
            <person name="Jiang C."/>
            <person name="Sun L."/>
            <person name="Wang R."/>
            <person name="Zhang Y."/>
            <person name="Zhou T."/>
            <person name="Zeng Q."/>
            <person name="Fu Q."/>
            <person name="Gao S."/>
            <person name="Li N."/>
            <person name="Koren S."/>
            <person name="Jiang Y."/>
            <person name="Zimin A."/>
            <person name="Xu P."/>
            <person name="Phillippy A.M."/>
            <person name="Geng X."/>
            <person name="Song L."/>
            <person name="Sun F."/>
            <person name="Li C."/>
            <person name="Wang X."/>
            <person name="Chen A."/>
            <person name="Jin Y."/>
            <person name="Yuan Z."/>
            <person name="Yang Y."/>
            <person name="Tan S."/>
            <person name="Peatman E."/>
            <person name="Lu J."/>
            <person name="Qin Z."/>
            <person name="Dunham R."/>
            <person name="Li Z."/>
            <person name="Sonstegard T."/>
            <person name="Feng J."/>
            <person name="Danzmann R.G."/>
            <person name="Schroeder S."/>
            <person name="Scheffler B."/>
            <person name="Duke M.V."/>
            <person name="Ballard L."/>
            <person name="Kucuktas H."/>
            <person name="Kaltenboeck L."/>
            <person name="Liu H."/>
            <person name="Armbruster J."/>
            <person name="Xie Y."/>
            <person name="Kirby M.L."/>
            <person name="Tian Y."/>
            <person name="Flanagan M.E."/>
            <person name="Mu W."/>
            <person name="Waldbieser G.C."/>
        </authorList>
    </citation>
    <scope>NUCLEOTIDE SEQUENCE [LARGE SCALE GENOMIC DNA]</scope>
    <source>
        <strain evidence="8">SDA103</strain>
    </source>
</reference>
<sequence>MKILLIFTFCLIIAGSDAVTTVTGYRGRSVQIKCPYGSGYEEYKKYLCRGKCPRVGYNDVPVRSGSPAKDIRFSLYDNTTAKVFTVTITDLRTEDGNTYWCVIERTGYDLYTELLLLVKTEDPAITTVSHTTHSASTHSASTQSASTHSASTHSASTHSMSPSVPAEITHSTTANPLNDANHPTIAHSPQGINNYIMISTGAVLLAVGVIIAIYCKIHRQGSETVTRSSTEANGDYENDQNLPPLQAKEKANLPESVYQSLDLTTNQSVYQSLTFTNNQ</sequence>
<feature type="domain" description="Immunoglobulin V-set" evidence="7">
    <location>
        <begin position="21"/>
        <end position="106"/>
    </location>
</feature>